<accession>A0AAN8PJX1</accession>
<organism evidence="2 3">
    <name type="scientific">Polyplax serrata</name>
    <name type="common">Common mouse louse</name>
    <dbReference type="NCBI Taxonomy" id="468196"/>
    <lineage>
        <taxon>Eukaryota</taxon>
        <taxon>Metazoa</taxon>
        <taxon>Ecdysozoa</taxon>
        <taxon>Arthropoda</taxon>
        <taxon>Hexapoda</taxon>
        <taxon>Insecta</taxon>
        <taxon>Pterygota</taxon>
        <taxon>Neoptera</taxon>
        <taxon>Paraneoptera</taxon>
        <taxon>Psocodea</taxon>
        <taxon>Troctomorpha</taxon>
        <taxon>Phthiraptera</taxon>
        <taxon>Anoplura</taxon>
        <taxon>Polyplacidae</taxon>
        <taxon>Polyplax</taxon>
    </lineage>
</organism>
<proteinExistence type="predicted"/>
<comment type="caution">
    <text evidence="2">The sequence shown here is derived from an EMBL/GenBank/DDBJ whole genome shotgun (WGS) entry which is preliminary data.</text>
</comment>
<feature type="compositionally biased region" description="Basic and acidic residues" evidence="1">
    <location>
        <begin position="56"/>
        <end position="67"/>
    </location>
</feature>
<evidence type="ECO:0000313" key="3">
    <source>
        <dbReference type="Proteomes" id="UP001372834"/>
    </source>
</evidence>
<reference evidence="2 3" key="1">
    <citation type="submission" date="2023-10" db="EMBL/GenBank/DDBJ databases">
        <title>Genomes of two closely related lineages of the louse Polyplax serrata with different host specificities.</title>
        <authorList>
            <person name="Martinu J."/>
            <person name="Tarabai H."/>
            <person name="Stefka J."/>
            <person name="Hypsa V."/>
        </authorList>
    </citation>
    <scope>NUCLEOTIDE SEQUENCE [LARGE SCALE GENOMIC DNA]</scope>
    <source>
        <strain evidence="2">HR10_N</strain>
    </source>
</reference>
<name>A0AAN8PJX1_POLSC</name>
<protein>
    <submittedName>
        <fullName evidence="2">Uncharacterized protein</fullName>
    </submittedName>
</protein>
<evidence type="ECO:0000256" key="1">
    <source>
        <dbReference type="SAM" id="MobiDB-lite"/>
    </source>
</evidence>
<sequence length="67" mass="7763">MIGMRCVKEFCSAVEVKEREVNTRRYLHSYYIGTEGCEEGASEAFEASPSSKKNSWHNELEDRKDRS</sequence>
<dbReference type="EMBL" id="JAWJWE010000004">
    <property type="protein sequence ID" value="KAK6636291.1"/>
    <property type="molecule type" value="Genomic_DNA"/>
</dbReference>
<gene>
    <name evidence="2" type="ORF">RUM43_009950</name>
</gene>
<dbReference type="AlphaFoldDB" id="A0AAN8PJX1"/>
<feature type="region of interest" description="Disordered" evidence="1">
    <location>
        <begin position="42"/>
        <end position="67"/>
    </location>
</feature>
<evidence type="ECO:0000313" key="2">
    <source>
        <dbReference type="EMBL" id="KAK6636291.1"/>
    </source>
</evidence>
<dbReference type="Proteomes" id="UP001372834">
    <property type="component" value="Unassembled WGS sequence"/>
</dbReference>